<dbReference type="FunFam" id="3.40.640.10:FF:000009">
    <property type="entry name" value="Cystathionine gamma-synthase homolog"/>
    <property type="match status" value="1"/>
</dbReference>
<dbReference type="Gene3D" id="3.40.640.10">
    <property type="entry name" value="Type I PLP-dependent aspartate aminotransferase-like (Major domain)"/>
    <property type="match status" value="1"/>
</dbReference>
<evidence type="ECO:0000256" key="2">
    <source>
        <dbReference type="ARBA" id="ARBA00005038"/>
    </source>
</evidence>
<dbReference type="GO" id="GO:0005737">
    <property type="term" value="C:cytoplasm"/>
    <property type="evidence" value="ECO:0007669"/>
    <property type="project" value="TreeGrafter"/>
</dbReference>
<evidence type="ECO:0000256" key="3">
    <source>
        <dbReference type="ARBA" id="ARBA00009077"/>
    </source>
</evidence>
<gene>
    <name evidence="10" type="ORF">R5R35_003312</name>
</gene>
<keyword evidence="6" id="KW-0028">Amino-acid biosynthesis</keyword>
<evidence type="ECO:0000256" key="6">
    <source>
        <dbReference type="ARBA" id="ARBA00023192"/>
    </source>
</evidence>
<sequence>MYEDYLERDDFGFVTRAINEGYNPDDDAYNAIVPPISLSTSFQQQGPSQNKGFLYGRFGNPSRQMLEQCLSSLDNAKYALCFSSGLGATSAVLNLLSPGDHIVAGDDLYGGSHRLLSKVAGRLNIQTNFVDFSDLSNVEQAITKETKLIWLESPTNPLLKITDIAKVSEIAHQHENVIVAVDNTFLTPYFQKPLSLGADIVMYSLTKYMNGHGDVVMGSVAVNDLHLYEKLKFLQNIMGIVPSPFDCYLVNRSLKTLALRMEQHMKSSMAVGLYLESHPQVDKVLHPGLPSHPQHTLLKKQCYGYSGMISFYIKGGLHETKIFLASLKIIRHGGSLGNYTSQAMIPALMTHTALTPEERTRLGITDNLIRMSVGLEAKNDIIADISQAFQAIREQN</sequence>
<comment type="caution">
    <text evidence="10">The sequence shown here is derived from an EMBL/GenBank/DDBJ whole genome shotgun (WGS) entry which is preliminary data.</text>
</comment>
<evidence type="ECO:0000256" key="4">
    <source>
        <dbReference type="ARBA" id="ARBA00012085"/>
    </source>
</evidence>
<evidence type="ECO:0000256" key="7">
    <source>
        <dbReference type="ARBA" id="ARBA00029853"/>
    </source>
</evidence>
<dbReference type="InterPro" id="IPR015421">
    <property type="entry name" value="PyrdxlP-dep_Trfase_major"/>
</dbReference>
<dbReference type="PIRSF" id="PIRSF001434">
    <property type="entry name" value="CGS"/>
    <property type="match status" value="1"/>
</dbReference>
<reference evidence="10 11" key="1">
    <citation type="submission" date="2024-03" db="EMBL/GenBank/DDBJ databases">
        <title>The genome assembly and annotation of the cricket Gryllus longicercus Weissman &amp; Gray.</title>
        <authorList>
            <person name="Szrajer S."/>
            <person name="Gray D."/>
            <person name="Ylla G."/>
        </authorList>
    </citation>
    <scope>NUCLEOTIDE SEQUENCE [LARGE SCALE GENOMIC DNA]</scope>
    <source>
        <strain evidence="10">DAG 2021-001</strain>
        <tissue evidence="10">Whole body minus gut</tissue>
    </source>
</reference>
<dbReference type="GO" id="GO:0030170">
    <property type="term" value="F:pyridoxal phosphate binding"/>
    <property type="evidence" value="ECO:0007669"/>
    <property type="project" value="InterPro"/>
</dbReference>
<name>A0AAN9VUZ3_9ORTH</name>
<dbReference type="PANTHER" id="PTHR11808">
    <property type="entry name" value="TRANS-SULFURATION ENZYME FAMILY MEMBER"/>
    <property type="match status" value="1"/>
</dbReference>
<dbReference type="InterPro" id="IPR015424">
    <property type="entry name" value="PyrdxlP-dep_Trfase"/>
</dbReference>
<dbReference type="InterPro" id="IPR054542">
    <property type="entry name" value="Cys_met_metab_PP"/>
</dbReference>
<dbReference type="EC" id="4.4.1.1" evidence="4"/>
<evidence type="ECO:0000256" key="9">
    <source>
        <dbReference type="RuleBase" id="RU362118"/>
    </source>
</evidence>
<dbReference type="GO" id="GO:0019343">
    <property type="term" value="P:cysteine biosynthetic process via cystathionine"/>
    <property type="evidence" value="ECO:0007669"/>
    <property type="project" value="TreeGrafter"/>
</dbReference>
<keyword evidence="6" id="KW-0198">Cysteine biosynthesis</keyword>
<protein>
    <recommendedName>
        <fullName evidence="4">cystathionine gamma-lyase</fullName>
        <ecNumber evidence="4">4.4.1.1</ecNumber>
    </recommendedName>
    <alternativeName>
        <fullName evidence="7">Gamma-cystathionase</fullName>
    </alternativeName>
</protein>
<dbReference type="GO" id="GO:0019346">
    <property type="term" value="P:transsulfuration"/>
    <property type="evidence" value="ECO:0007669"/>
    <property type="project" value="InterPro"/>
</dbReference>
<organism evidence="10 11">
    <name type="scientific">Gryllus longicercus</name>
    <dbReference type="NCBI Taxonomy" id="2509291"/>
    <lineage>
        <taxon>Eukaryota</taxon>
        <taxon>Metazoa</taxon>
        <taxon>Ecdysozoa</taxon>
        <taxon>Arthropoda</taxon>
        <taxon>Hexapoda</taxon>
        <taxon>Insecta</taxon>
        <taxon>Pterygota</taxon>
        <taxon>Neoptera</taxon>
        <taxon>Polyneoptera</taxon>
        <taxon>Orthoptera</taxon>
        <taxon>Ensifera</taxon>
        <taxon>Gryllidea</taxon>
        <taxon>Grylloidea</taxon>
        <taxon>Gryllidae</taxon>
        <taxon>Gryllinae</taxon>
        <taxon>Gryllus</taxon>
    </lineage>
</organism>
<dbReference type="SUPFAM" id="SSF53383">
    <property type="entry name" value="PLP-dependent transferases"/>
    <property type="match status" value="1"/>
</dbReference>
<accession>A0AAN9VUZ3</accession>
<comment type="similarity">
    <text evidence="3 9">Belongs to the trans-sulfuration enzymes family.</text>
</comment>
<feature type="modified residue" description="N6-(pyridoxal phosphate)lysine" evidence="8">
    <location>
        <position position="207"/>
    </location>
</feature>
<dbReference type="EMBL" id="JAZDUA010000218">
    <property type="protein sequence ID" value="KAK7863823.1"/>
    <property type="molecule type" value="Genomic_DNA"/>
</dbReference>
<dbReference type="AlphaFoldDB" id="A0AAN9VUZ3"/>
<dbReference type="PROSITE" id="PS00868">
    <property type="entry name" value="CYS_MET_METAB_PP"/>
    <property type="match status" value="1"/>
</dbReference>
<comment type="cofactor">
    <cofactor evidence="1 9">
        <name>pyridoxal 5'-phosphate</name>
        <dbReference type="ChEBI" id="CHEBI:597326"/>
    </cofactor>
</comment>
<keyword evidence="5 8" id="KW-0663">Pyridoxal phosphate</keyword>
<evidence type="ECO:0000313" key="10">
    <source>
        <dbReference type="EMBL" id="KAK7863823.1"/>
    </source>
</evidence>
<dbReference type="Proteomes" id="UP001378592">
    <property type="component" value="Unassembled WGS sequence"/>
</dbReference>
<proteinExistence type="inferred from homology"/>
<evidence type="ECO:0000313" key="11">
    <source>
        <dbReference type="Proteomes" id="UP001378592"/>
    </source>
</evidence>
<evidence type="ECO:0000256" key="8">
    <source>
        <dbReference type="PIRSR" id="PIRSR001434-2"/>
    </source>
</evidence>
<dbReference type="GO" id="GO:0004123">
    <property type="term" value="F:cystathionine gamma-lyase activity"/>
    <property type="evidence" value="ECO:0007669"/>
    <property type="project" value="TreeGrafter"/>
</dbReference>
<dbReference type="InterPro" id="IPR015422">
    <property type="entry name" value="PyrdxlP-dep_Trfase_small"/>
</dbReference>
<evidence type="ECO:0000256" key="5">
    <source>
        <dbReference type="ARBA" id="ARBA00022898"/>
    </source>
</evidence>
<evidence type="ECO:0000256" key="1">
    <source>
        <dbReference type="ARBA" id="ARBA00001933"/>
    </source>
</evidence>
<dbReference type="InterPro" id="IPR000277">
    <property type="entry name" value="Cys/Met-Metab_PyrdxlP-dep_enz"/>
</dbReference>
<dbReference type="CDD" id="cd00614">
    <property type="entry name" value="CGS_like"/>
    <property type="match status" value="1"/>
</dbReference>
<dbReference type="PANTHER" id="PTHR11808:SF15">
    <property type="entry name" value="CYSTATHIONINE GAMMA-LYASE"/>
    <property type="match status" value="1"/>
</dbReference>
<comment type="pathway">
    <text evidence="2">Amino-acid biosynthesis; L-cysteine biosynthesis; L-cysteine from L-homocysteine and L-serine: step 2/2.</text>
</comment>
<keyword evidence="11" id="KW-1185">Reference proteome</keyword>
<dbReference type="Pfam" id="PF01053">
    <property type="entry name" value="Cys_Met_Meta_PP"/>
    <property type="match status" value="1"/>
</dbReference>
<dbReference type="Gene3D" id="3.90.1150.10">
    <property type="entry name" value="Aspartate Aminotransferase, domain 1"/>
    <property type="match status" value="1"/>
</dbReference>